<dbReference type="EnsemblMetazoa" id="CJA37929.1">
    <property type="protein sequence ID" value="CJA37929.1"/>
    <property type="gene ID" value="WBGene00213776"/>
</dbReference>
<accession>A0A8R1EMI3</accession>
<dbReference type="AlphaFoldDB" id="A0A8R1EMI3"/>
<name>A0A8R1EMI3_CAEJA</name>
<dbReference type="Proteomes" id="UP000005237">
    <property type="component" value="Unassembled WGS sequence"/>
</dbReference>
<evidence type="ECO:0000256" key="1">
    <source>
        <dbReference type="SAM" id="MobiDB-lite"/>
    </source>
</evidence>
<reference evidence="3" key="1">
    <citation type="submission" date="2010-08" db="EMBL/GenBank/DDBJ databases">
        <authorList>
            <consortium name="Caenorhabditis japonica Sequencing Consortium"/>
            <person name="Wilson R.K."/>
        </authorList>
    </citation>
    <scope>NUCLEOTIDE SEQUENCE [LARGE SCALE GENOMIC DNA]</scope>
    <source>
        <strain evidence="3">DF5081</strain>
    </source>
</reference>
<protein>
    <submittedName>
        <fullName evidence="2">Uncharacterized protein</fullName>
    </submittedName>
</protein>
<evidence type="ECO:0000313" key="2">
    <source>
        <dbReference type="EnsemblMetazoa" id="CJA37929.1"/>
    </source>
</evidence>
<reference evidence="2" key="2">
    <citation type="submission" date="2022-06" db="UniProtKB">
        <authorList>
            <consortium name="EnsemblMetazoa"/>
        </authorList>
    </citation>
    <scope>IDENTIFICATION</scope>
    <source>
        <strain evidence="2">DF5081</strain>
    </source>
</reference>
<feature type="compositionally biased region" description="Low complexity" evidence="1">
    <location>
        <begin position="1"/>
        <end position="17"/>
    </location>
</feature>
<organism evidence="2 3">
    <name type="scientific">Caenorhabditis japonica</name>
    <dbReference type="NCBI Taxonomy" id="281687"/>
    <lineage>
        <taxon>Eukaryota</taxon>
        <taxon>Metazoa</taxon>
        <taxon>Ecdysozoa</taxon>
        <taxon>Nematoda</taxon>
        <taxon>Chromadorea</taxon>
        <taxon>Rhabditida</taxon>
        <taxon>Rhabditina</taxon>
        <taxon>Rhabditomorpha</taxon>
        <taxon>Rhabditoidea</taxon>
        <taxon>Rhabditidae</taxon>
        <taxon>Peloderinae</taxon>
        <taxon>Caenorhabditis</taxon>
    </lineage>
</organism>
<keyword evidence="3" id="KW-1185">Reference proteome</keyword>
<evidence type="ECO:0000313" key="3">
    <source>
        <dbReference type="Proteomes" id="UP000005237"/>
    </source>
</evidence>
<proteinExistence type="predicted"/>
<feature type="region of interest" description="Disordered" evidence="1">
    <location>
        <begin position="1"/>
        <end position="36"/>
    </location>
</feature>
<feature type="compositionally biased region" description="Low complexity" evidence="1">
    <location>
        <begin position="26"/>
        <end position="36"/>
    </location>
</feature>
<feature type="region of interest" description="Disordered" evidence="1">
    <location>
        <begin position="139"/>
        <end position="210"/>
    </location>
</feature>
<sequence>MQAASSSVSSGGVLSPSKTQMAPPGQQQQQQQQQPVSYGAQMQYYYAAPMPAGAQPMPTFMPQNGNGQQYATQSYCQDENGQYVPIAPQQMMMPGQQYVYMAPPQQGSGQPVMQSGQPSYVYYPQHMGQMAPPPQMYYSTMPPPPANGSQMHSEQMQPSQPQQQRVGGAPRSAPLTSSTPLPTSLEYETVQRETARNNRNIQFRYHRPKY</sequence>
<feature type="compositionally biased region" description="Low complexity" evidence="1">
    <location>
        <begin position="149"/>
        <end position="164"/>
    </location>
</feature>
<feature type="compositionally biased region" description="Low complexity" evidence="1">
    <location>
        <begin position="174"/>
        <end position="185"/>
    </location>
</feature>